<evidence type="ECO:0000259" key="1">
    <source>
        <dbReference type="PROSITE" id="PS50943"/>
    </source>
</evidence>
<dbReference type="EMBL" id="FVGW01000022">
    <property type="protein sequence ID" value="SKN01125.1"/>
    <property type="molecule type" value="Genomic_DNA"/>
</dbReference>
<dbReference type="GO" id="GO:0003677">
    <property type="term" value="F:DNA binding"/>
    <property type="evidence" value="ECO:0007669"/>
    <property type="project" value="InterPro"/>
</dbReference>
<dbReference type="Proteomes" id="UP000190074">
    <property type="component" value="Unassembled WGS sequence"/>
</dbReference>
<dbReference type="AlphaFoldDB" id="A0A1T8H2C6"/>
<organism evidence="2 3">
    <name type="scientific">Mycobacteroides abscessus subsp. massiliense</name>
    <dbReference type="NCBI Taxonomy" id="1962118"/>
    <lineage>
        <taxon>Bacteria</taxon>
        <taxon>Bacillati</taxon>
        <taxon>Actinomycetota</taxon>
        <taxon>Actinomycetes</taxon>
        <taxon>Mycobacteriales</taxon>
        <taxon>Mycobacteriaceae</taxon>
        <taxon>Mycobacteroides</taxon>
        <taxon>Mycobacteroides abscessus</taxon>
    </lineage>
</organism>
<dbReference type="InterPro" id="IPR010982">
    <property type="entry name" value="Lambda_DNA-bd_dom_sf"/>
</dbReference>
<accession>A0A1T8H2C6</accession>
<dbReference type="CDD" id="cd00093">
    <property type="entry name" value="HTH_XRE"/>
    <property type="match status" value="1"/>
</dbReference>
<gene>
    <name evidence="2" type="ORF">SAMEA2259716_05750</name>
</gene>
<dbReference type="SMART" id="SM00530">
    <property type="entry name" value="HTH_XRE"/>
    <property type="match status" value="1"/>
</dbReference>
<dbReference type="Pfam" id="PF13443">
    <property type="entry name" value="HTH_26"/>
    <property type="match status" value="1"/>
</dbReference>
<proteinExistence type="predicted"/>
<dbReference type="Gene3D" id="1.10.260.40">
    <property type="entry name" value="lambda repressor-like DNA-binding domains"/>
    <property type="match status" value="1"/>
</dbReference>
<dbReference type="InterPro" id="IPR001387">
    <property type="entry name" value="Cro/C1-type_HTH"/>
</dbReference>
<sequence>MSLSQTSHRAAAEVRAEMARQGCTQAALAERINRDQHFISRRLSGKVSFTVDELACVAEALNVTIGALLVDPAEASKATAS</sequence>
<dbReference type="PROSITE" id="PS50943">
    <property type="entry name" value="HTH_CROC1"/>
    <property type="match status" value="1"/>
</dbReference>
<dbReference type="RefSeq" id="WP_016894206.1">
    <property type="nucleotide sequence ID" value="NZ_FVGW01000022.1"/>
</dbReference>
<name>A0A1T8H2C6_9MYCO</name>
<feature type="domain" description="HTH cro/C1-type" evidence="1">
    <location>
        <begin position="14"/>
        <end position="68"/>
    </location>
</feature>
<evidence type="ECO:0000313" key="3">
    <source>
        <dbReference type="Proteomes" id="UP000190074"/>
    </source>
</evidence>
<reference evidence="2 3" key="1">
    <citation type="submission" date="2016-11" db="EMBL/GenBank/DDBJ databases">
        <authorList>
            <consortium name="Pathogen Informatics"/>
        </authorList>
    </citation>
    <scope>NUCLEOTIDE SEQUENCE [LARGE SCALE GENOMIC DNA]</scope>
    <source>
        <strain evidence="2 3">911</strain>
    </source>
</reference>
<protein>
    <submittedName>
        <fullName evidence="2">Putative toxin-antitoxin system, antitoxin component, Xre domain protein</fullName>
    </submittedName>
</protein>
<evidence type="ECO:0000313" key="2">
    <source>
        <dbReference type="EMBL" id="SKN01125.1"/>
    </source>
</evidence>
<dbReference type="SUPFAM" id="SSF47413">
    <property type="entry name" value="lambda repressor-like DNA-binding domains"/>
    <property type="match status" value="1"/>
</dbReference>